<reference evidence="1" key="1">
    <citation type="submission" date="2018-06" db="EMBL/GenBank/DDBJ databases">
        <authorList>
            <person name="Zhirakovskaya E."/>
        </authorList>
    </citation>
    <scope>NUCLEOTIDE SEQUENCE</scope>
</reference>
<feature type="non-terminal residue" evidence="1">
    <location>
        <position position="1"/>
    </location>
</feature>
<accession>A0A3B0RT17</accession>
<gene>
    <name evidence="1" type="ORF">MNBD_ALPHA01-1519</name>
</gene>
<dbReference type="AlphaFoldDB" id="A0A3B0RT17"/>
<proteinExistence type="predicted"/>
<sequence length="32" mass="3802">QVWLTGTDRLLFDELGGRARYYRVENSKVTEE</sequence>
<dbReference type="EMBL" id="UOEJ01000078">
    <property type="protein sequence ID" value="VAV96620.1"/>
    <property type="molecule type" value="Genomic_DNA"/>
</dbReference>
<name>A0A3B0RT17_9ZZZZ</name>
<organism evidence="1">
    <name type="scientific">hydrothermal vent metagenome</name>
    <dbReference type="NCBI Taxonomy" id="652676"/>
    <lineage>
        <taxon>unclassified sequences</taxon>
        <taxon>metagenomes</taxon>
        <taxon>ecological metagenomes</taxon>
    </lineage>
</organism>
<evidence type="ECO:0000313" key="1">
    <source>
        <dbReference type="EMBL" id="VAV96620.1"/>
    </source>
</evidence>
<protein>
    <submittedName>
        <fullName evidence="1">Uncharacterized protein</fullName>
    </submittedName>
</protein>